<dbReference type="Proteomes" id="UP001292079">
    <property type="component" value="Unassembled WGS sequence"/>
</dbReference>
<feature type="region of interest" description="Disordered" evidence="1">
    <location>
        <begin position="335"/>
        <end position="359"/>
    </location>
</feature>
<evidence type="ECO:0000313" key="3">
    <source>
        <dbReference type="Proteomes" id="UP001292079"/>
    </source>
</evidence>
<sequence>MGVYIRIHAYMQIGKSNLEQNNWKMCISVSAFKKYYLPEPRKPYLHSRKSESPSAGLTRSVYLRSQVNSSRMERKQLKNLKSDNSNILTCHVPTEPIYKSVTNSLVKQLSIKPKDLYSYLIGSQMITKIKQEISKSAYSKKKNNPNCSAVVSNLTTYNKIKVKRRSQTSKLSASCKSTNIVDSLGNTNCLIIKSKNALSQSCSVTTRLNLIETNDLTSNFVNMENNISVCLKIQGVPRKSTTLYTKQKSSLSENDILKVVSPRLSRQHNQSYTQKSFDNIVLSGRTCSIPSISAERIKSILNEELCIHGYQSGCTPKTLNFHELHNIAKNQLETTSHNSTQKQFKLSHRKSTRPKSAGEAYNRIRSTSSIKEILSIQSIYTPPKPFHFNERQPNRIRSAREYRRKHIDHEFDSLLSSEDTLSQQNNDTSVSNQATEISIHSSRQRADIHLPSVKHLMEIYDEIEE</sequence>
<name>A0AAE2D6Y5_SCHME</name>
<protein>
    <submittedName>
        <fullName evidence="2">Uncharacterized protein</fullName>
    </submittedName>
</protein>
<feature type="region of interest" description="Disordered" evidence="1">
    <location>
        <begin position="416"/>
        <end position="441"/>
    </location>
</feature>
<evidence type="ECO:0000313" key="2">
    <source>
        <dbReference type="EMBL" id="KAK4472360.1"/>
    </source>
</evidence>
<feature type="compositionally biased region" description="Polar residues" evidence="1">
    <location>
        <begin position="335"/>
        <end position="344"/>
    </location>
</feature>
<reference evidence="2" key="2">
    <citation type="journal article" date="2023" name="Infect Dis Poverty">
        <title>Chromosome-scale genome of the human blood fluke Schistosoma mekongi and its implications for public health.</title>
        <authorList>
            <person name="Zhou M."/>
            <person name="Xu L."/>
            <person name="Xu D."/>
            <person name="Chen W."/>
            <person name="Khan J."/>
            <person name="Hu Y."/>
            <person name="Huang H."/>
            <person name="Wei H."/>
            <person name="Zhang Y."/>
            <person name="Chusongsang P."/>
            <person name="Tanasarnprasert K."/>
            <person name="Hu X."/>
            <person name="Limpanont Y."/>
            <person name="Lv Z."/>
        </authorList>
    </citation>
    <scope>NUCLEOTIDE SEQUENCE</scope>
    <source>
        <strain evidence="2">LV_2022a</strain>
    </source>
</reference>
<dbReference type="AlphaFoldDB" id="A0AAE2D6Y5"/>
<evidence type="ECO:0000256" key="1">
    <source>
        <dbReference type="SAM" id="MobiDB-lite"/>
    </source>
</evidence>
<accession>A0AAE2D6Y5</accession>
<reference evidence="2" key="1">
    <citation type="submission" date="2022-04" db="EMBL/GenBank/DDBJ databases">
        <authorList>
            <person name="Xu L."/>
            <person name="Lv Z."/>
        </authorList>
    </citation>
    <scope>NUCLEOTIDE SEQUENCE</scope>
    <source>
        <strain evidence="2">LV_2022a</strain>
    </source>
</reference>
<dbReference type="EMBL" id="JALJAT010000002">
    <property type="protein sequence ID" value="KAK4472360.1"/>
    <property type="molecule type" value="Genomic_DNA"/>
</dbReference>
<gene>
    <name evidence="2" type="ORF">MN116_003621</name>
</gene>
<organism evidence="2 3">
    <name type="scientific">Schistosoma mekongi</name>
    <name type="common">Parasitic worm</name>
    <dbReference type="NCBI Taxonomy" id="38744"/>
    <lineage>
        <taxon>Eukaryota</taxon>
        <taxon>Metazoa</taxon>
        <taxon>Spiralia</taxon>
        <taxon>Lophotrochozoa</taxon>
        <taxon>Platyhelminthes</taxon>
        <taxon>Trematoda</taxon>
        <taxon>Digenea</taxon>
        <taxon>Strigeidida</taxon>
        <taxon>Schistosomatoidea</taxon>
        <taxon>Schistosomatidae</taxon>
        <taxon>Schistosoma</taxon>
    </lineage>
</organism>
<proteinExistence type="predicted"/>
<comment type="caution">
    <text evidence="2">The sequence shown here is derived from an EMBL/GenBank/DDBJ whole genome shotgun (WGS) entry which is preliminary data.</text>
</comment>
<keyword evidence="3" id="KW-1185">Reference proteome</keyword>